<reference evidence="4" key="1">
    <citation type="submission" date="2022-03" db="EMBL/GenBank/DDBJ databases">
        <authorList>
            <person name="Tunstrom K."/>
        </authorList>
    </citation>
    <scope>NUCLEOTIDE SEQUENCE</scope>
</reference>
<comment type="caution">
    <text evidence="4">The sequence shown here is derived from an EMBL/GenBank/DDBJ whole genome shotgun (WGS) entry which is preliminary data.</text>
</comment>
<evidence type="ECO:0000313" key="4">
    <source>
        <dbReference type="EMBL" id="CAH2084573.1"/>
    </source>
</evidence>
<keyword evidence="5" id="KW-1185">Reference proteome</keyword>
<dbReference type="AlphaFoldDB" id="A0AAU9TEN4"/>
<evidence type="ECO:0000256" key="2">
    <source>
        <dbReference type="SAM" id="MobiDB-lite"/>
    </source>
</evidence>
<evidence type="ECO:0000313" key="5">
    <source>
        <dbReference type="Proteomes" id="UP001153954"/>
    </source>
</evidence>
<organism evidence="4 5">
    <name type="scientific">Euphydryas editha</name>
    <name type="common">Edith's checkerspot</name>
    <dbReference type="NCBI Taxonomy" id="104508"/>
    <lineage>
        <taxon>Eukaryota</taxon>
        <taxon>Metazoa</taxon>
        <taxon>Ecdysozoa</taxon>
        <taxon>Arthropoda</taxon>
        <taxon>Hexapoda</taxon>
        <taxon>Insecta</taxon>
        <taxon>Pterygota</taxon>
        <taxon>Neoptera</taxon>
        <taxon>Endopterygota</taxon>
        <taxon>Lepidoptera</taxon>
        <taxon>Glossata</taxon>
        <taxon>Ditrysia</taxon>
        <taxon>Papilionoidea</taxon>
        <taxon>Nymphalidae</taxon>
        <taxon>Nymphalinae</taxon>
        <taxon>Euphydryas</taxon>
    </lineage>
</organism>
<dbReference type="EMBL" id="CAKOGL010000003">
    <property type="protein sequence ID" value="CAH2084573.1"/>
    <property type="molecule type" value="Genomic_DNA"/>
</dbReference>
<feature type="compositionally biased region" description="Polar residues" evidence="2">
    <location>
        <begin position="1"/>
        <end position="11"/>
    </location>
</feature>
<keyword evidence="1" id="KW-0175">Coiled coil</keyword>
<dbReference type="Proteomes" id="UP001153954">
    <property type="component" value="Unassembled WGS sequence"/>
</dbReference>
<proteinExistence type="predicted"/>
<dbReference type="Pfam" id="PF25298">
    <property type="entry name" value="Baculo_FP_2nd"/>
    <property type="match status" value="1"/>
</dbReference>
<evidence type="ECO:0000256" key="1">
    <source>
        <dbReference type="SAM" id="Coils"/>
    </source>
</evidence>
<feature type="region of interest" description="Disordered" evidence="2">
    <location>
        <begin position="1"/>
        <end position="23"/>
    </location>
</feature>
<dbReference type="InterPro" id="IPR057251">
    <property type="entry name" value="FP_C"/>
</dbReference>
<feature type="coiled-coil region" evidence="1">
    <location>
        <begin position="79"/>
        <end position="134"/>
    </location>
</feature>
<evidence type="ECO:0000259" key="3">
    <source>
        <dbReference type="Pfam" id="PF25298"/>
    </source>
</evidence>
<name>A0AAU9TEN4_EUPED</name>
<accession>A0AAU9TEN4</accession>
<feature type="domain" description="FP protein C-terminal" evidence="3">
    <location>
        <begin position="242"/>
        <end position="291"/>
    </location>
</feature>
<protein>
    <recommendedName>
        <fullName evidence="3">FP protein C-terminal domain-containing protein</fullName>
    </recommendedName>
</protein>
<gene>
    <name evidence="4" type="ORF">EEDITHA_LOCUS1128</name>
</gene>
<sequence>MDKSFSEPNINHSDESFDAISPAQHITQRYKRRRDSLGDIDDRTSFKEEIRDMITSLMKSHGEELKKITAVIMDIKETNSSIEKSVEFLSEQNAELHKKIENLQRESKKDKEYIALLEDRVEDLQRGYRKCNLEIKNVPKIDPKETKEDLINMVLCLSKTIGCDITKTDIKDIYRVRGKKDAKNGNTPIIIETSSTILKSKILKHSKSYNNKNKQKLCSKHLGLKKSEEVPIFVSEQLTSKAARIYFLARDLSKSRAYKFCWTSYGRVYVRKDEQSPVITIKSEAQVQKLLLDT</sequence>